<organism evidence="1 2">
    <name type="scientific">Trifolium pratense</name>
    <name type="common">Red clover</name>
    <dbReference type="NCBI Taxonomy" id="57577"/>
    <lineage>
        <taxon>Eukaryota</taxon>
        <taxon>Viridiplantae</taxon>
        <taxon>Streptophyta</taxon>
        <taxon>Embryophyta</taxon>
        <taxon>Tracheophyta</taxon>
        <taxon>Spermatophyta</taxon>
        <taxon>Magnoliopsida</taxon>
        <taxon>eudicotyledons</taxon>
        <taxon>Gunneridae</taxon>
        <taxon>Pentapetalae</taxon>
        <taxon>rosids</taxon>
        <taxon>fabids</taxon>
        <taxon>Fabales</taxon>
        <taxon>Fabaceae</taxon>
        <taxon>Papilionoideae</taxon>
        <taxon>50 kb inversion clade</taxon>
        <taxon>NPAAA clade</taxon>
        <taxon>Hologalegina</taxon>
        <taxon>IRL clade</taxon>
        <taxon>Trifolieae</taxon>
        <taxon>Trifolium</taxon>
    </lineage>
</organism>
<dbReference type="EMBL" id="CASHSV030000001">
    <property type="protein sequence ID" value="CAJ2627932.1"/>
    <property type="molecule type" value="Genomic_DNA"/>
</dbReference>
<reference evidence="1" key="1">
    <citation type="submission" date="2023-10" db="EMBL/GenBank/DDBJ databases">
        <authorList>
            <person name="Rodriguez Cubillos JULIANA M."/>
            <person name="De Vega J."/>
        </authorList>
    </citation>
    <scope>NUCLEOTIDE SEQUENCE</scope>
</reference>
<protein>
    <submittedName>
        <fullName evidence="1">Uncharacterized protein</fullName>
    </submittedName>
</protein>
<name>A0ACB0I9Q6_TRIPR</name>
<proteinExistence type="predicted"/>
<dbReference type="Proteomes" id="UP001177021">
    <property type="component" value="Unassembled WGS sequence"/>
</dbReference>
<sequence>MLRYGNCFPELPCIDLSHCNDIHPDSLHLLLNGRRQNITHLNLTSCSIFTEDIIMNFQVPKLKVLNFSHSSVDDKTLYVITKSCTGILKLSLKHCHVVAYKGVKRALRNCKQLREINLKHCPRLVLDVYVDSMLLRRPTLRKIKLPSGVAWVAPAPLVSTNKS</sequence>
<gene>
    <name evidence="1" type="ORF">MILVUS5_LOCUS281</name>
</gene>
<keyword evidence="2" id="KW-1185">Reference proteome</keyword>
<accession>A0ACB0I9Q6</accession>
<comment type="caution">
    <text evidence="1">The sequence shown here is derived from an EMBL/GenBank/DDBJ whole genome shotgun (WGS) entry which is preliminary data.</text>
</comment>
<evidence type="ECO:0000313" key="2">
    <source>
        <dbReference type="Proteomes" id="UP001177021"/>
    </source>
</evidence>
<evidence type="ECO:0000313" key="1">
    <source>
        <dbReference type="EMBL" id="CAJ2627932.1"/>
    </source>
</evidence>